<dbReference type="InterPro" id="IPR036866">
    <property type="entry name" value="RibonucZ/Hydroxyglut_hydro"/>
</dbReference>
<evidence type="ECO:0000313" key="2">
    <source>
        <dbReference type="EMBL" id="MBX8631889.1"/>
    </source>
</evidence>
<reference evidence="2" key="1">
    <citation type="submission" date="2021-04" db="EMBL/GenBank/DDBJ databases">
        <title>Genomic insights into ecological role and evolution of a novel Thermoplasmata order Candidatus Sysuiplasmatales.</title>
        <authorList>
            <person name="Yuan Y."/>
        </authorList>
    </citation>
    <scope>NUCLEOTIDE SEQUENCE</scope>
    <source>
        <strain evidence="2">YP2-bin.285</strain>
    </source>
</reference>
<name>A0A8J8CB89_9ARCH</name>
<dbReference type="SUPFAM" id="SSF56281">
    <property type="entry name" value="Metallo-hydrolase/oxidoreductase"/>
    <property type="match status" value="1"/>
</dbReference>
<dbReference type="PANTHER" id="PTHR11203:SF37">
    <property type="entry name" value="INTEGRATOR COMPLEX SUBUNIT 11"/>
    <property type="match status" value="1"/>
</dbReference>
<organism evidence="2 3">
    <name type="scientific">Candidatus Sysuiplasma superficiale</name>
    <dbReference type="NCBI Taxonomy" id="2823368"/>
    <lineage>
        <taxon>Archaea</taxon>
        <taxon>Methanobacteriati</taxon>
        <taxon>Thermoplasmatota</taxon>
        <taxon>Thermoplasmata</taxon>
        <taxon>Candidatus Sysuiplasmatales</taxon>
        <taxon>Candidatus Sysuiplasmataceae</taxon>
        <taxon>Candidatus Sysuiplasma</taxon>
    </lineage>
</organism>
<accession>A0A8J8CB89</accession>
<dbReference type="Gene3D" id="3.60.15.10">
    <property type="entry name" value="Ribonuclease Z/Hydroxyacylglutathione hydrolase-like"/>
    <property type="match status" value="1"/>
</dbReference>
<evidence type="ECO:0000259" key="1">
    <source>
        <dbReference type="Pfam" id="PF07521"/>
    </source>
</evidence>
<dbReference type="Pfam" id="PF07521">
    <property type="entry name" value="RMMBL"/>
    <property type="match status" value="1"/>
</dbReference>
<comment type="caution">
    <text evidence="2">The sequence shown here is derived from an EMBL/GenBank/DDBJ whole genome shotgun (WGS) entry which is preliminary data.</text>
</comment>
<dbReference type="GO" id="GO:0004521">
    <property type="term" value="F:RNA endonuclease activity"/>
    <property type="evidence" value="ECO:0007669"/>
    <property type="project" value="TreeGrafter"/>
</dbReference>
<sequence>MHRGSKPAVVRRNGIELDTGDVPYLLDPARTVEGAVNVISHAHSDHLPRGGRETRVVSTDKTIELASHRTGRRFTGISAPGVSLLGAGHIPGSAMALIEDGKRVLYTGDFCTRRKLYLEPAKPVRTDILITEATYGRPEYVFPDAVELSGVIRDWVSDAVSSSIPVFFVVYPLGKAQEIETVLRGLPLFADEDVQAHNRLVFGGCDDWIGSIQEAKDAGSVFICSSRRSLAAVPGAIRRRLLFATVSGWAVAPGFKNAGGFDEAFPLSDHCDYNDLIDFVRKCNPSHVYTVHGFTESLAASIADELGIEAEPLKRHASGRKRGQRRIDTYP</sequence>
<gene>
    <name evidence="2" type="ORF">J9259_05150</name>
</gene>
<dbReference type="InterPro" id="IPR050698">
    <property type="entry name" value="MBL"/>
</dbReference>
<evidence type="ECO:0000313" key="3">
    <source>
        <dbReference type="Proteomes" id="UP000716004"/>
    </source>
</evidence>
<dbReference type="Proteomes" id="UP000716004">
    <property type="component" value="Unassembled WGS sequence"/>
</dbReference>
<dbReference type="PANTHER" id="PTHR11203">
    <property type="entry name" value="CLEAVAGE AND POLYADENYLATION SPECIFICITY FACTOR FAMILY MEMBER"/>
    <property type="match status" value="1"/>
</dbReference>
<protein>
    <recommendedName>
        <fullName evidence="1">Zn-dependent metallo-hydrolase RNA specificity domain-containing protein</fullName>
    </recommendedName>
</protein>
<dbReference type="InterPro" id="IPR011108">
    <property type="entry name" value="RMMBL"/>
</dbReference>
<dbReference type="AlphaFoldDB" id="A0A8J8CB89"/>
<dbReference type="EMBL" id="JAGVSJ010000010">
    <property type="protein sequence ID" value="MBX8631889.1"/>
    <property type="molecule type" value="Genomic_DNA"/>
</dbReference>
<feature type="domain" description="Zn-dependent metallo-hydrolase RNA specificity" evidence="1">
    <location>
        <begin position="265"/>
        <end position="310"/>
    </location>
</feature>
<proteinExistence type="predicted"/>